<dbReference type="PANTHER" id="PTHR19271:SF16">
    <property type="entry name" value="CYTOCHROME B"/>
    <property type="match status" value="1"/>
</dbReference>
<accession>S0FQA0</accession>
<dbReference type="Gene3D" id="1.20.810.10">
    <property type="entry name" value="Cytochrome Bc1 Complex, Chain C"/>
    <property type="match status" value="1"/>
</dbReference>
<sequence>MGIWKKFSNKIVTGWDPVQSFEKKDAIDRIFWVHFLPNDNEVSPRSYSLSYSLYLGTIAAAIFAILCITGLLLMFRYVPSVEHAYWSVKDINFIFPFGWFIRSLHLISAYFMISFVFLHLCRTFYTGAFKKGKRENTNGWLNWLAGVVLLLLTLAMAYTGYLLPWDQVSYWGAVIGTNIIKSIPIIGDELRYFVLGGNAIGQNFLSRIFILHVLLLPFLAMLFISYHFWRNKKDGGMACDDNIESHSDNGSVNSHTLAASKPDTLHDTPLFLQRLIWVFLSTLAFAVLLALFINIPIEAPADPVNAPNPAKAPWFLLWMQELVATTTISIGQYRINGGLVGGVLIPAILLIWLALVPFFDKSPSEATGVWFHRTRLRQNVVFTAIALAIILLIFFAYFCRGPNWDFFWPWEAWPGAH</sequence>
<feature type="transmembrane region" description="Helical" evidence="1">
    <location>
        <begin position="53"/>
        <end position="77"/>
    </location>
</feature>
<dbReference type="GO" id="GO:0016491">
    <property type="term" value="F:oxidoreductase activity"/>
    <property type="evidence" value="ECO:0007669"/>
    <property type="project" value="InterPro"/>
</dbReference>
<feature type="transmembrane region" description="Helical" evidence="1">
    <location>
        <begin position="380"/>
        <end position="398"/>
    </location>
</feature>
<dbReference type="InterPro" id="IPR016174">
    <property type="entry name" value="Di-haem_cyt_TM"/>
</dbReference>
<dbReference type="SUPFAM" id="SSF81648">
    <property type="entry name" value="a domain/subunit of cytochrome bc1 complex (Ubiquinol-cytochrome c reductase)"/>
    <property type="match status" value="1"/>
</dbReference>
<dbReference type="GO" id="GO:0016020">
    <property type="term" value="C:membrane"/>
    <property type="evidence" value="ECO:0007669"/>
    <property type="project" value="InterPro"/>
</dbReference>
<dbReference type="GO" id="GO:0009055">
    <property type="term" value="F:electron transfer activity"/>
    <property type="evidence" value="ECO:0007669"/>
    <property type="project" value="InterPro"/>
</dbReference>
<dbReference type="OrthoDB" id="9804503at2"/>
<feature type="transmembrane region" description="Helical" evidence="1">
    <location>
        <begin position="339"/>
        <end position="359"/>
    </location>
</feature>
<keyword evidence="1" id="KW-1133">Transmembrane helix</keyword>
<dbReference type="PANTHER" id="PTHR19271">
    <property type="entry name" value="CYTOCHROME B"/>
    <property type="match status" value="1"/>
</dbReference>
<keyword evidence="4" id="KW-1185">Reference proteome</keyword>
<evidence type="ECO:0000313" key="4">
    <source>
        <dbReference type="Proteomes" id="UP000014216"/>
    </source>
</evidence>
<proteinExistence type="predicted"/>
<evidence type="ECO:0000313" key="3">
    <source>
        <dbReference type="EMBL" id="EMS77238.1"/>
    </source>
</evidence>
<dbReference type="EMBL" id="APJX01000019">
    <property type="protein sequence ID" value="EMS77238.1"/>
    <property type="molecule type" value="Genomic_DNA"/>
</dbReference>
<feature type="transmembrane region" description="Helical" evidence="1">
    <location>
        <begin position="275"/>
        <end position="293"/>
    </location>
</feature>
<dbReference type="RefSeq" id="WP_006968759.1">
    <property type="nucleotide sequence ID" value="NZ_APJX01000019.1"/>
</dbReference>
<dbReference type="InterPro" id="IPR027387">
    <property type="entry name" value="Cytb/b6-like_sf"/>
</dbReference>
<dbReference type="Proteomes" id="UP000014216">
    <property type="component" value="Unassembled WGS sequence"/>
</dbReference>
<organism evidence="3 4">
    <name type="scientific">Desulfotignum phosphitoxidans DSM 13687</name>
    <dbReference type="NCBI Taxonomy" id="1286635"/>
    <lineage>
        <taxon>Bacteria</taxon>
        <taxon>Pseudomonadati</taxon>
        <taxon>Thermodesulfobacteriota</taxon>
        <taxon>Desulfobacteria</taxon>
        <taxon>Desulfobacterales</taxon>
        <taxon>Desulfobacteraceae</taxon>
        <taxon>Desulfotignum</taxon>
    </lineage>
</organism>
<dbReference type="AlphaFoldDB" id="S0FQA0"/>
<evidence type="ECO:0000256" key="1">
    <source>
        <dbReference type="SAM" id="Phobius"/>
    </source>
</evidence>
<feature type="transmembrane region" description="Helical" evidence="1">
    <location>
        <begin position="97"/>
        <end position="120"/>
    </location>
</feature>
<feature type="transmembrane region" description="Helical" evidence="1">
    <location>
        <begin position="208"/>
        <end position="229"/>
    </location>
</feature>
<dbReference type="GO" id="GO:0022904">
    <property type="term" value="P:respiratory electron transport chain"/>
    <property type="evidence" value="ECO:0007669"/>
    <property type="project" value="InterPro"/>
</dbReference>
<name>S0FQA0_9BACT</name>
<dbReference type="PROSITE" id="PS51002">
    <property type="entry name" value="CYTB_NTER"/>
    <property type="match status" value="1"/>
</dbReference>
<dbReference type="InterPro" id="IPR005797">
    <property type="entry name" value="Cyt_b/b6_N"/>
</dbReference>
<dbReference type="Pfam" id="PF00033">
    <property type="entry name" value="Cytochrome_B"/>
    <property type="match status" value="1"/>
</dbReference>
<gene>
    <name evidence="3" type="ORF">Dpo_19c00130</name>
</gene>
<keyword evidence="1" id="KW-0472">Membrane</keyword>
<keyword evidence="1" id="KW-0812">Transmembrane</keyword>
<reference evidence="3 4" key="1">
    <citation type="journal article" date="2013" name="Genome Announc.">
        <title>Draft Genome Sequence of Desulfotignum phosphitoxidans DSM 13687 Strain FiPS-3.</title>
        <authorList>
            <person name="Poehlein A."/>
            <person name="Daniel R."/>
            <person name="Simeonova D.D."/>
        </authorList>
    </citation>
    <scope>NUCLEOTIDE SEQUENCE [LARGE SCALE GENOMIC DNA]</scope>
    <source>
        <strain evidence="3 4">DSM 13687</strain>
    </source>
</reference>
<dbReference type="InterPro" id="IPR036150">
    <property type="entry name" value="Cyt_b/b6_C_sf"/>
</dbReference>
<protein>
    <submittedName>
        <fullName evidence="3">Cytochrome b of the bc complex</fullName>
    </submittedName>
</protein>
<feature type="domain" description="Cytochrome b/b6 N-terminal region profile" evidence="2">
    <location>
        <begin position="23"/>
        <end position="240"/>
    </location>
</feature>
<evidence type="ECO:0000259" key="2">
    <source>
        <dbReference type="PROSITE" id="PS51002"/>
    </source>
</evidence>
<comment type="caution">
    <text evidence="3">The sequence shown here is derived from an EMBL/GenBank/DDBJ whole genome shotgun (WGS) entry which is preliminary data.</text>
</comment>
<feature type="transmembrane region" description="Helical" evidence="1">
    <location>
        <begin position="140"/>
        <end position="162"/>
    </location>
</feature>
<dbReference type="SUPFAM" id="SSF81342">
    <property type="entry name" value="Transmembrane di-heme cytochromes"/>
    <property type="match status" value="1"/>
</dbReference>